<dbReference type="EMBL" id="GG704912">
    <property type="protein sequence ID" value="EAS31373.3"/>
    <property type="molecule type" value="Genomic_DNA"/>
</dbReference>
<dbReference type="Gene3D" id="1.20.1560.10">
    <property type="entry name" value="ABC transporter type 1, transmembrane domain"/>
    <property type="match status" value="2"/>
</dbReference>
<dbReference type="InterPro" id="IPR027417">
    <property type="entry name" value="P-loop_NTPase"/>
</dbReference>
<keyword evidence="5" id="KW-0677">Repeat</keyword>
<feature type="transmembrane region" description="Helical" evidence="11">
    <location>
        <begin position="921"/>
        <end position="940"/>
    </location>
</feature>
<keyword evidence="8 11" id="KW-1133">Transmembrane helix</keyword>
<dbReference type="GO" id="GO:0090374">
    <property type="term" value="P:oligopeptide export from mitochondrion"/>
    <property type="evidence" value="ECO:0007669"/>
    <property type="project" value="TreeGrafter"/>
</dbReference>
<dbReference type="CDD" id="cd18577">
    <property type="entry name" value="ABC_6TM_Pgp_ABCB1_D1_like"/>
    <property type="match status" value="1"/>
</dbReference>
<dbReference type="InterPro" id="IPR011527">
    <property type="entry name" value="ABC1_TM_dom"/>
</dbReference>
<comment type="similarity">
    <text evidence="2">Belongs to the ABC transporter superfamily. ABCB family. Multidrug resistance exporter (TC 3.A.1.201) subfamily.</text>
</comment>
<evidence type="ECO:0000256" key="10">
    <source>
        <dbReference type="SAM" id="MobiDB-lite"/>
    </source>
</evidence>
<dbReference type="SUPFAM" id="SSF52540">
    <property type="entry name" value="P-loop containing nucleoside triphosphate hydrolases"/>
    <property type="match status" value="2"/>
</dbReference>
<evidence type="ECO:0000256" key="7">
    <source>
        <dbReference type="ARBA" id="ARBA00022840"/>
    </source>
</evidence>
<dbReference type="Pfam" id="PF00664">
    <property type="entry name" value="ABC_membrane"/>
    <property type="match status" value="2"/>
</dbReference>
<feature type="domain" description="ABC transporter" evidence="12">
    <location>
        <begin position="1126"/>
        <end position="1365"/>
    </location>
</feature>
<feature type="transmembrane region" description="Helical" evidence="11">
    <location>
        <begin position="895"/>
        <end position="915"/>
    </location>
</feature>
<dbReference type="PROSITE" id="PS00211">
    <property type="entry name" value="ABC_TRANSPORTER_1"/>
    <property type="match status" value="2"/>
</dbReference>
<evidence type="ECO:0000256" key="4">
    <source>
        <dbReference type="ARBA" id="ARBA00022692"/>
    </source>
</evidence>
<dbReference type="Pfam" id="PF00005">
    <property type="entry name" value="ABC_tran"/>
    <property type="match status" value="2"/>
</dbReference>
<protein>
    <submittedName>
        <fullName evidence="14">ABC multidrug transporter Mdr4</fullName>
    </submittedName>
</protein>
<reference evidence="15" key="2">
    <citation type="journal article" date="2010" name="Genome Res.">
        <title>Population genomic sequencing of Coccidioides fungi reveals recent hybridization and transposon control.</title>
        <authorList>
            <person name="Neafsey D.E."/>
            <person name="Barker B.M."/>
            <person name="Sharpton T.J."/>
            <person name="Stajich J.E."/>
            <person name="Park D.J."/>
            <person name="Whiston E."/>
            <person name="Hung C.-Y."/>
            <person name="McMahan C."/>
            <person name="White J."/>
            <person name="Sykes S."/>
            <person name="Heiman D."/>
            <person name="Young S."/>
            <person name="Zeng Q."/>
            <person name="Abouelleil A."/>
            <person name="Aftuck L."/>
            <person name="Bessette D."/>
            <person name="Brown A."/>
            <person name="FitzGerald M."/>
            <person name="Lui A."/>
            <person name="Macdonald J.P."/>
            <person name="Priest M."/>
            <person name="Orbach M.J."/>
            <person name="Galgiani J.N."/>
            <person name="Kirkland T.N."/>
            <person name="Cole G.T."/>
            <person name="Birren B.W."/>
            <person name="Henn M.R."/>
            <person name="Taylor J.W."/>
            <person name="Rounsley S.D."/>
        </authorList>
    </citation>
    <scope>GENOME REANNOTATION</scope>
    <source>
        <strain evidence="15">RS</strain>
    </source>
</reference>
<feature type="region of interest" description="Disordered" evidence="10">
    <location>
        <begin position="1"/>
        <end position="31"/>
    </location>
</feature>
<gene>
    <name evidence="14" type="ORF">CIMG_06852</name>
</gene>
<feature type="transmembrane region" description="Helical" evidence="11">
    <location>
        <begin position="343"/>
        <end position="360"/>
    </location>
</feature>
<feature type="transmembrane region" description="Helical" evidence="11">
    <location>
        <begin position="126"/>
        <end position="147"/>
    </location>
</feature>
<dbReference type="CDD" id="cd18578">
    <property type="entry name" value="ABC_6TM_Pgp_ABCB1_D2_like"/>
    <property type="match status" value="1"/>
</dbReference>
<evidence type="ECO:0000256" key="3">
    <source>
        <dbReference type="ARBA" id="ARBA00022448"/>
    </source>
</evidence>
<dbReference type="InParanoid" id="J3K927"/>
<feature type="transmembrane region" description="Helical" evidence="11">
    <location>
        <begin position="1002"/>
        <end position="1022"/>
    </location>
</feature>
<evidence type="ECO:0000313" key="15">
    <source>
        <dbReference type="Proteomes" id="UP000001261"/>
    </source>
</evidence>
<feature type="transmembrane region" description="Helical" evidence="11">
    <location>
        <begin position="300"/>
        <end position="323"/>
    </location>
</feature>
<dbReference type="GO" id="GO:0005524">
    <property type="term" value="F:ATP binding"/>
    <property type="evidence" value="ECO:0007669"/>
    <property type="project" value="UniProtKB-KW"/>
</dbReference>
<evidence type="ECO:0000256" key="1">
    <source>
        <dbReference type="ARBA" id="ARBA00004141"/>
    </source>
</evidence>
<evidence type="ECO:0000256" key="8">
    <source>
        <dbReference type="ARBA" id="ARBA00022989"/>
    </source>
</evidence>
<keyword evidence="9 11" id="KW-0472">Membrane</keyword>
<dbReference type="OrthoDB" id="6500128at2759"/>
<feature type="compositionally biased region" description="Polar residues" evidence="10">
    <location>
        <begin position="1108"/>
        <end position="1122"/>
    </location>
</feature>
<dbReference type="PROSITE" id="PS50929">
    <property type="entry name" value="ABC_TM1F"/>
    <property type="match status" value="2"/>
</dbReference>
<evidence type="ECO:0000256" key="11">
    <source>
        <dbReference type="SAM" id="Phobius"/>
    </source>
</evidence>
<evidence type="ECO:0000256" key="9">
    <source>
        <dbReference type="ARBA" id="ARBA00023136"/>
    </source>
</evidence>
<keyword evidence="6" id="KW-0547">Nucleotide-binding</keyword>
<feature type="transmembrane region" description="Helical" evidence="11">
    <location>
        <begin position="198"/>
        <end position="217"/>
    </location>
</feature>
<evidence type="ECO:0000313" key="14">
    <source>
        <dbReference type="EMBL" id="EAS31373.3"/>
    </source>
</evidence>
<dbReference type="GO" id="GO:0016887">
    <property type="term" value="F:ATP hydrolysis activity"/>
    <property type="evidence" value="ECO:0007669"/>
    <property type="project" value="InterPro"/>
</dbReference>
<dbReference type="GeneID" id="4562164"/>
<dbReference type="SUPFAM" id="SSF90123">
    <property type="entry name" value="ABC transporter transmembrane region"/>
    <property type="match status" value="2"/>
</dbReference>
<dbReference type="VEuPathDB" id="FungiDB:CIMG_06852"/>
<feature type="domain" description="ABC transporter" evidence="12">
    <location>
        <begin position="407"/>
        <end position="686"/>
    </location>
</feature>
<dbReference type="InterPro" id="IPR003593">
    <property type="entry name" value="AAA+_ATPase"/>
</dbReference>
<accession>J3K927</accession>
<feature type="domain" description="ABC transmembrane type-1" evidence="13">
    <location>
        <begin position="73"/>
        <end position="371"/>
    </location>
</feature>
<name>J3K927_COCIM</name>
<dbReference type="SMART" id="SM00382">
    <property type="entry name" value="AAA"/>
    <property type="match status" value="2"/>
</dbReference>
<evidence type="ECO:0000259" key="12">
    <source>
        <dbReference type="PROSITE" id="PS50893"/>
    </source>
</evidence>
<dbReference type="Gene3D" id="3.40.50.300">
    <property type="entry name" value="P-loop containing nucleotide triphosphate hydrolases"/>
    <property type="match status" value="2"/>
</dbReference>
<reference evidence="15" key="1">
    <citation type="journal article" date="2009" name="Genome Res.">
        <title>Comparative genomic analyses of the human fungal pathogens Coccidioides and their relatives.</title>
        <authorList>
            <person name="Sharpton T.J."/>
            <person name="Stajich J.E."/>
            <person name="Rounsley S.D."/>
            <person name="Gardner M.J."/>
            <person name="Wortman J.R."/>
            <person name="Jordar V.S."/>
            <person name="Maiti R."/>
            <person name="Kodira C.D."/>
            <person name="Neafsey D.E."/>
            <person name="Zeng Q."/>
            <person name="Hung C.-Y."/>
            <person name="McMahan C."/>
            <person name="Muszewska A."/>
            <person name="Grynberg M."/>
            <person name="Mandel M.A."/>
            <person name="Kellner E.M."/>
            <person name="Barker B.M."/>
            <person name="Galgiani J.N."/>
            <person name="Orbach M.J."/>
            <person name="Kirkland T.N."/>
            <person name="Cole G.T."/>
            <person name="Henn M.R."/>
            <person name="Birren B.W."/>
            <person name="Taylor J.W."/>
        </authorList>
    </citation>
    <scope>NUCLEOTIDE SEQUENCE [LARGE SCALE GENOMIC DNA]</scope>
    <source>
        <strain evidence="15">RS</strain>
    </source>
</reference>
<proteinExistence type="inferred from homology"/>
<dbReference type="Proteomes" id="UP000001261">
    <property type="component" value="Unassembled WGS sequence"/>
</dbReference>
<feature type="transmembrane region" description="Helical" evidence="11">
    <location>
        <begin position="770"/>
        <end position="796"/>
    </location>
</feature>
<sequence>MAMAPEAPNRGSKTGPRGCVTQSRDEALPEKSSVIEPRKWGFLPTKKGMDQTFGYFRLLFSSQPKKLDVCLIIIGTLAAIGAGIPFPLLGILFGELVDDLNASTCDNQQESPQQLQSGINTKVLQVIYVSIGNFVCMYIHTGCWSLVGERLVRRLRTRYFRSLLKQEAAYMDKLPSGDVTSRLVSDIEVIQAGTSEKVGLFIGTISYCVAAFIVAFLKVPVIAAMLLSVIPVYFLMAFGGGHYLKKYTKRINVHVDAATSITSSSLSHMGLVHAFNANTRLELLFSQHLFKARLDALKKAVTHASQVGLLYFVAYASNALAFWKGSRLIADLADGKNTNVSVGAVYTVIFVLLDASFILSQMAPFLHIFAAAASAASCLMETIERQSEIDGTSSDGVRTVSFSSDEIEFRDVKFSYPARPDVPVLQGVSFKIPPNKHTAIVGPSGSGKSTTVALIERFYDPCDGDVLIGGINLREINVRYLRGHIGLVQQEPSLLDRSILENIAHGLVSSSAEKHQHLIPKLLDSSLPRFAERIQGGASEHEAIAELGNEVGEIMILARKAATAANALEFIEALPHGFATKVGSTGGQLSGGQKQRIALARALVREPPLLLLDEATAALDSTSEQLIQAALSRISQSVTTVSIAHRLATAKDADNIVVVQHGRVVEQGTHMELVAQGGAYAGMVRLQNLNKFSAASSILSDFSQEFSNDPTLTADEIANEKRDLEKGFADADGEDTKSPEKSNTVELKKGPKRRLFSTIKGCIPLIRPNLLHIALGLITSLVIGGSHSGEAVLFGHTVGSLNPCKGASSVRSSGELFGLLFFILALVELSATLINGSAFGWAAEKILYRARILSLRSLLSQPLSWHNSEGRTPGTLIAHVTSDASSLSNLTGTTIGILFSILANLISGIILSHIIAWKIAIVLLATIPVLLASGVLRLRILAQYQKRHQKAFAQATAITVEAVDNIRTVSAFCLEQEAYEVFKRALRAPYEATLKTVAHGNFWLSLAYSISNLVYALAYWWGGQQILSGTYSQTQFFIVLPALLFSAQSSGQMFALAPDVSKARIAAENIVGLLTTDPEEGRSGHNNNNAYEITGIFADGNPSDVEGQLTTTSSKRSPQNESGMGVQFRDVHFSYPTRPDQIALDGLNLNILPGQFCALVGPSGSGKSTTFAVLEKFYNPTSGSVIVDGIDITKQRGTSFRDSIALVPQENVLFEGTVAFNIGLGARPGHEATQDEIEEACRLANIHETIVALPNGYQTTCSQEGKQFSGGQRQRLSIARALVRKPRLLLLDESTSALDVESEKQVQDSLAKIARRTTIVAIAHRLNTIHRADRIFFIEDGKCVEQGTHAELLERSSKYRANVIHQSLDT</sequence>
<dbReference type="RefSeq" id="XP_001242956.1">
    <property type="nucleotide sequence ID" value="XM_001242955.2"/>
</dbReference>
<dbReference type="PANTHER" id="PTHR43394:SF11">
    <property type="entry name" value="ATP-BINDING CASSETTE TRANSPORTER"/>
    <property type="match status" value="1"/>
</dbReference>
<dbReference type="PANTHER" id="PTHR43394">
    <property type="entry name" value="ATP-DEPENDENT PERMEASE MDL1, MITOCHONDRIAL"/>
    <property type="match status" value="1"/>
</dbReference>
<keyword evidence="4 11" id="KW-0812">Transmembrane</keyword>
<feature type="transmembrane region" description="Helical" evidence="11">
    <location>
        <begin position="223"/>
        <end position="244"/>
    </location>
</feature>
<feature type="region of interest" description="Disordered" evidence="10">
    <location>
        <begin position="1101"/>
        <end position="1123"/>
    </location>
</feature>
<dbReference type="InterPro" id="IPR039421">
    <property type="entry name" value="Type_1_exporter"/>
</dbReference>
<feature type="domain" description="ABC transmembrane type-1" evidence="13">
    <location>
        <begin position="774"/>
        <end position="1062"/>
    </location>
</feature>
<dbReference type="PROSITE" id="PS50893">
    <property type="entry name" value="ABC_TRANSPORTER_2"/>
    <property type="match status" value="2"/>
</dbReference>
<dbReference type="FunFam" id="1.20.1560.10:FF:000057">
    <property type="entry name" value="ABC multidrug transporter SitT"/>
    <property type="match status" value="1"/>
</dbReference>
<evidence type="ECO:0000256" key="5">
    <source>
        <dbReference type="ARBA" id="ARBA00022737"/>
    </source>
</evidence>
<comment type="subcellular location">
    <subcellularLocation>
        <location evidence="1">Membrane</location>
        <topology evidence="1">Multi-pass membrane protein</topology>
    </subcellularLocation>
</comment>
<dbReference type="InterPro" id="IPR036640">
    <property type="entry name" value="ABC1_TM_sf"/>
</dbReference>
<dbReference type="InterPro" id="IPR003439">
    <property type="entry name" value="ABC_transporter-like_ATP-bd"/>
</dbReference>
<keyword evidence="15" id="KW-1185">Reference proteome</keyword>
<keyword evidence="7" id="KW-0067">ATP-binding</keyword>
<dbReference type="OMA" id="SCGQMFA"/>
<evidence type="ECO:0000256" key="2">
    <source>
        <dbReference type="ARBA" id="ARBA00007577"/>
    </source>
</evidence>
<feature type="transmembrane region" description="Helical" evidence="11">
    <location>
        <begin position="816"/>
        <end position="843"/>
    </location>
</feature>
<dbReference type="InterPro" id="IPR017871">
    <property type="entry name" value="ABC_transporter-like_CS"/>
</dbReference>
<dbReference type="FunFam" id="3.40.50.300:FF:000913">
    <property type="entry name" value="ABC multidrug transporter SitT"/>
    <property type="match status" value="1"/>
</dbReference>
<feature type="region of interest" description="Disordered" evidence="10">
    <location>
        <begin position="728"/>
        <end position="747"/>
    </location>
</feature>
<organism evidence="14 15">
    <name type="scientific">Coccidioides immitis (strain RS)</name>
    <name type="common">Valley fever fungus</name>
    <dbReference type="NCBI Taxonomy" id="246410"/>
    <lineage>
        <taxon>Eukaryota</taxon>
        <taxon>Fungi</taxon>
        <taxon>Dikarya</taxon>
        <taxon>Ascomycota</taxon>
        <taxon>Pezizomycotina</taxon>
        <taxon>Eurotiomycetes</taxon>
        <taxon>Eurotiomycetidae</taxon>
        <taxon>Onygenales</taxon>
        <taxon>Onygenaceae</taxon>
        <taxon>Coccidioides</taxon>
    </lineage>
</organism>
<dbReference type="GO" id="GO:0015421">
    <property type="term" value="F:ABC-type oligopeptide transporter activity"/>
    <property type="evidence" value="ECO:0007669"/>
    <property type="project" value="TreeGrafter"/>
</dbReference>
<dbReference type="KEGG" id="cim:CIMG_06852"/>
<dbReference type="GO" id="GO:0005743">
    <property type="term" value="C:mitochondrial inner membrane"/>
    <property type="evidence" value="ECO:0007669"/>
    <property type="project" value="TreeGrafter"/>
</dbReference>
<evidence type="ECO:0000259" key="13">
    <source>
        <dbReference type="PROSITE" id="PS50929"/>
    </source>
</evidence>
<feature type="compositionally biased region" description="Basic and acidic residues" evidence="10">
    <location>
        <begin position="728"/>
        <end position="740"/>
    </location>
</feature>
<evidence type="ECO:0000256" key="6">
    <source>
        <dbReference type="ARBA" id="ARBA00022741"/>
    </source>
</evidence>
<feature type="transmembrane region" description="Helical" evidence="11">
    <location>
        <begin position="69"/>
        <end position="93"/>
    </location>
</feature>
<keyword evidence="3" id="KW-0813">Transport</keyword>